<evidence type="ECO:0000313" key="1">
    <source>
        <dbReference type="EMBL" id="DAF51050.1"/>
    </source>
</evidence>
<organism evidence="1">
    <name type="scientific">Siphoviridae sp. ctFIm6</name>
    <dbReference type="NCBI Taxonomy" id="2827818"/>
    <lineage>
        <taxon>Viruses</taxon>
        <taxon>Duplodnaviria</taxon>
        <taxon>Heunggongvirae</taxon>
        <taxon>Uroviricota</taxon>
        <taxon>Caudoviricetes</taxon>
    </lineage>
</organism>
<protein>
    <submittedName>
        <fullName evidence="1">Cysteine-rich protein</fullName>
    </submittedName>
</protein>
<dbReference type="InterPro" id="IPR025957">
    <property type="entry name" value="Cys_rich_KTR"/>
</dbReference>
<name>A0A8S5SKG7_9CAUD</name>
<dbReference type="Pfam" id="PF14205">
    <property type="entry name" value="Cys_rich_KTR"/>
    <property type="match status" value="1"/>
</dbReference>
<dbReference type="EMBL" id="BK032608">
    <property type="protein sequence ID" value="DAF51050.1"/>
    <property type="molecule type" value="Genomic_DNA"/>
</dbReference>
<reference evidence="1" key="1">
    <citation type="journal article" date="2021" name="Proc. Natl. Acad. Sci. U.S.A.">
        <title>A Catalog of Tens of Thousands of Viruses from Human Metagenomes Reveals Hidden Associations with Chronic Diseases.</title>
        <authorList>
            <person name="Tisza M.J."/>
            <person name="Buck C.B."/>
        </authorList>
    </citation>
    <scope>NUCLEOTIDE SEQUENCE</scope>
    <source>
        <strain evidence="1">CtFIm6</strain>
    </source>
</reference>
<proteinExistence type="predicted"/>
<sequence length="80" mass="9220">MNIYGQPGESEGKVLKSVQNSDRLSVKNGWISCPFCKRNHRLMRVLPETQARNLEVFCRDCKSVIILDIDQGQRVELRSQ</sequence>
<accession>A0A8S5SKG7</accession>